<evidence type="ECO:0000256" key="2">
    <source>
        <dbReference type="SAM" id="MobiDB-lite"/>
    </source>
</evidence>
<feature type="transmembrane region" description="Helical" evidence="1">
    <location>
        <begin position="139"/>
        <end position="162"/>
    </location>
</feature>
<comment type="subcellular location">
    <subcellularLocation>
        <location evidence="1">Cell inner membrane</location>
        <topology evidence="1">Multi-pass membrane protein</topology>
    </subcellularLocation>
</comment>
<feature type="transmembrane region" description="Helical" evidence="1">
    <location>
        <begin position="97"/>
        <end position="119"/>
    </location>
</feature>
<keyword evidence="1" id="KW-0813">Transport</keyword>
<dbReference type="AlphaFoldDB" id="A0A1H6FEK5"/>
<evidence type="ECO:0000256" key="1">
    <source>
        <dbReference type="HAMAP-Rule" id="MF_02088"/>
    </source>
</evidence>
<dbReference type="RefSeq" id="WP_103921665.1">
    <property type="nucleotide sequence ID" value="NZ_FMSV02000543.1"/>
</dbReference>
<feature type="compositionally biased region" description="Basic and acidic residues" evidence="2">
    <location>
        <begin position="273"/>
        <end position="286"/>
    </location>
</feature>
<feature type="transmembrane region" description="Helical" evidence="1">
    <location>
        <begin position="223"/>
        <end position="243"/>
    </location>
</feature>
<feature type="region of interest" description="Disordered" evidence="2">
    <location>
        <begin position="262"/>
        <end position="286"/>
    </location>
</feature>
<dbReference type="Proteomes" id="UP000236724">
    <property type="component" value="Unassembled WGS sequence"/>
</dbReference>
<gene>
    <name evidence="3" type="ORF">MBHS_03972</name>
</gene>
<dbReference type="PANTHER" id="PTHR34300">
    <property type="entry name" value="QUEUOSINE PRECURSOR TRANSPORTER-RELATED"/>
    <property type="match status" value="1"/>
</dbReference>
<name>A0A1H6FEK5_9GAMM</name>
<keyword evidence="1" id="KW-1003">Cell membrane</keyword>
<reference evidence="3 4" key="1">
    <citation type="submission" date="2016-10" db="EMBL/GenBank/DDBJ databases">
        <authorList>
            <person name="de Groot N.N."/>
        </authorList>
    </citation>
    <scope>NUCLEOTIDE SEQUENCE [LARGE SCALE GENOMIC DNA]</scope>
    <source>
        <strain evidence="3">MBHS1</strain>
    </source>
</reference>
<evidence type="ECO:0000313" key="3">
    <source>
        <dbReference type="EMBL" id="SEH08083.1"/>
    </source>
</evidence>
<feature type="transmembrane region" description="Helical" evidence="1">
    <location>
        <begin position="40"/>
        <end position="56"/>
    </location>
</feature>
<comment type="similarity">
    <text evidence="1">Belongs to the vitamin uptake transporter (VUT/ECF) (TC 2.A.88) family. Q precursor transporter subfamily.</text>
</comment>
<dbReference type="HAMAP" id="MF_02088">
    <property type="entry name" value="Q_prec_transport"/>
    <property type="match status" value="1"/>
</dbReference>
<feature type="transmembrane region" description="Helical" evidence="1">
    <location>
        <begin position="62"/>
        <end position="85"/>
    </location>
</feature>
<keyword evidence="1" id="KW-1133">Transmembrane helix</keyword>
<keyword evidence="1" id="KW-0472">Membrane</keyword>
<organism evidence="3 4">
    <name type="scientific">Candidatus Venteria ishoeyi</name>
    <dbReference type="NCBI Taxonomy" id="1899563"/>
    <lineage>
        <taxon>Bacteria</taxon>
        <taxon>Pseudomonadati</taxon>
        <taxon>Pseudomonadota</taxon>
        <taxon>Gammaproteobacteria</taxon>
        <taxon>Thiotrichales</taxon>
        <taxon>Thiotrichaceae</taxon>
        <taxon>Venteria</taxon>
    </lineage>
</organism>
<dbReference type="InterPro" id="IPR003744">
    <property type="entry name" value="YhhQ"/>
</dbReference>
<dbReference type="OrthoDB" id="9805479at2"/>
<dbReference type="GO" id="GO:0022857">
    <property type="term" value="F:transmembrane transporter activity"/>
    <property type="evidence" value="ECO:0007669"/>
    <property type="project" value="UniProtKB-UniRule"/>
</dbReference>
<dbReference type="Pfam" id="PF02592">
    <property type="entry name" value="Vut_1"/>
    <property type="match status" value="1"/>
</dbReference>
<accession>A0A1H6FEK5</accession>
<dbReference type="NCBIfam" id="TIGR00697">
    <property type="entry name" value="queuosine precursor transporter"/>
    <property type="match status" value="1"/>
</dbReference>
<evidence type="ECO:0000313" key="4">
    <source>
        <dbReference type="Proteomes" id="UP000236724"/>
    </source>
</evidence>
<comment type="function">
    <text evidence="1">Involved in the import of queuosine (Q) precursors, required for Q precursor salvage.</text>
</comment>
<dbReference type="EMBL" id="FMSV02000543">
    <property type="protein sequence ID" value="SEH08083.1"/>
    <property type="molecule type" value="Genomic_DNA"/>
</dbReference>
<dbReference type="GO" id="GO:0005886">
    <property type="term" value="C:plasma membrane"/>
    <property type="evidence" value="ECO:0007669"/>
    <property type="project" value="UniProtKB-SubCell"/>
</dbReference>
<sequence length="286" mass="32822">MLPTIISEFFAAHQDLLWMIVVATDLSLTLILYRVFGKMGLYAIVVLNIMLSNIQGPKLTIIFGLETSLGLILYAGIYFATDLLSEKYGQREANRSVMIGFATSIVVVVMMSFSLMFAPSAEREMAVSTHNALTTLFNFTPHFVFGSLFVYLVSQNLDVWIFHYIKNKTQGRHLWLRNNISTLTSQAVDTVLYTLIVWWPLFLDTQPHLSNMEALQLAFNLALAKYFFKVLIALIDTPFIYLAREWDVSKRDWHFEFQPDYKTTHNNGQKPLTSDEEKKEKAATKH</sequence>
<keyword evidence="4" id="KW-1185">Reference proteome</keyword>
<proteinExistence type="inferred from homology"/>
<keyword evidence="1" id="KW-0812">Transmembrane</keyword>
<protein>
    <recommendedName>
        <fullName evidence="1">Probable queuosine precursor transporter</fullName>
        <shortName evidence="1">Q precursor transporter</shortName>
    </recommendedName>
</protein>
<keyword evidence="1" id="KW-0997">Cell inner membrane</keyword>
<dbReference type="PANTHER" id="PTHR34300:SF2">
    <property type="entry name" value="QUEUOSINE PRECURSOR TRANSPORTER-RELATED"/>
    <property type="match status" value="1"/>
</dbReference>